<dbReference type="InterPro" id="IPR032808">
    <property type="entry name" value="DoxX"/>
</dbReference>
<dbReference type="RefSeq" id="WP_136864207.1">
    <property type="nucleotide sequence ID" value="NZ_SWCJ01000012.1"/>
</dbReference>
<comment type="caution">
    <text evidence="6">The sequence shown here is derived from an EMBL/GenBank/DDBJ whole genome shotgun (WGS) entry which is preliminary data.</text>
</comment>
<keyword evidence="2 5" id="KW-0812">Transmembrane</keyword>
<evidence type="ECO:0000313" key="6">
    <source>
        <dbReference type="EMBL" id="TKB53339.1"/>
    </source>
</evidence>
<sequence>MIVAQSVLIGFFLLAGSIKMFGWIKVVFETQLQFFHRYGLNRRVMFAVGVIEVGAALLLVDALLFASVVSQIIGAGLLAVTSAGAIGCHLKYDSWKDGIAAMITLLLSLWVLWPMLEHCRLY</sequence>
<organism evidence="6 7">
    <name type="scientific">Ferrimonas aestuarii</name>
    <dbReference type="NCBI Taxonomy" id="2569539"/>
    <lineage>
        <taxon>Bacteria</taxon>
        <taxon>Pseudomonadati</taxon>
        <taxon>Pseudomonadota</taxon>
        <taxon>Gammaproteobacteria</taxon>
        <taxon>Alteromonadales</taxon>
        <taxon>Ferrimonadaceae</taxon>
        <taxon>Ferrimonas</taxon>
    </lineage>
</organism>
<dbReference type="AlphaFoldDB" id="A0A4U1BN96"/>
<proteinExistence type="predicted"/>
<dbReference type="Pfam" id="PF13564">
    <property type="entry name" value="DoxX_2"/>
    <property type="match status" value="1"/>
</dbReference>
<evidence type="ECO:0000313" key="7">
    <source>
        <dbReference type="Proteomes" id="UP000305675"/>
    </source>
</evidence>
<feature type="transmembrane region" description="Helical" evidence="5">
    <location>
        <begin position="44"/>
        <end position="66"/>
    </location>
</feature>
<keyword evidence="3 5" id="KW-1133">Transmembrane helix</keyword>
<accession>A0A4U1BN96</accession>
<dbReference type="OrthoDB" id="5879006at2"/>
<keyword evidence="4 5" id="KW-0472">Membrane</keyword>
<feature type="transmembrane region" description="Helical" evidence="5">
    <location>
        <begin position="6"/>
        <end position="24"/>
    </location>
</feature>
<keyword evidence="7" id="KW-1185">Reference proteome</keyword>
<dbReference type="GO" id="GO:0016020">
    <property type="term" value="C:membrane"/>
    <property type="evidence" value="ECO:0007669"/>
    <property type="project" value="UniProtKB-SubCell"/>
</dbReference>
<evidence type="ECO:0000256" key="3">
    <source>
        <dbReference type="ARBA" id="ARBA00022989"/>
    </source>
</evidence>
<evidence type="ECO:0000256" key="1">
    <source>
        <dbReference type="ARBA" id="ARBA00004141"/>
    </source>
</evidence>
<evidence type="ECO:0000256" key="5">
    <source>
        <dbReference type="SAM" id="Phobius"/>
    </source>
</evidence>
<comment type="subcellular location">
    <subcellularLocation>
        <location evidence="1">Membrane</location>
        <topology evidence="1">Multi-pass membrane protein</topology>
    </subcellularLocation>
</comment>
<name>A0A4U1BN96_9GAMM</name>
<feature type="transmembrane region" description="Helical" evidence="5">
    <location>
        <begin position="99"/>
        <end position="116"/>
    </location>
</feature>
<evidence type="ECO:0000256" key="4">
    <source>
        <dbReference type="ARBA" id="ARBA00023136"/>
    </source>
</evidence>
<feature type="transmembrane region" description="Helical" evidence="5">
    <location>
        <begin position="72"/>
        <end position="92"/>
    </location>
</feature>
<gene>
    <name evidence="6" type="ORF">FCL42_14825</name>
</gene>
<reference evidence="6 7" key="1">
    <citation type="submission" date="2019-04" db="EMBL/GenBank/DDBJ databases">
        <authorList>
            <person name="Hwang J.C."/>
        </authorList>
    </citation>
    <scope>NUCLEOTIDE SEQUENCE [LARGE SCALE GENOMIC DNA]</scope>
    <source>
        <strain evidence="6 7">IMCC35002</strain>
    </source>
</reference>
<protein>
    <submittedName>
        <fullName evidence="6">DoxX family protein</fullName>
    </submittedName>
</protein>
<dbReference type="Proteomes" id="UP000305675">
    <property type="component" value="Unassembled WGS sequence"/>
</dbReference>
<evidence type="ECO:0000256" key="2">
    <source>
        <dbReference type="ARBA" id="ARBA00022692"/>
    </source>
</evidence>
<dbReference type="EMBL" id="SWCJ01000012">
    <property type="protein sequence ID" value="TKB53339.1"/>
    <property type="molecule type" value="Genomic_DNA"/>
</dbReference>